<dbReference type="EMBL" id="FMZX01000005">
    <property type="protein sequence ID" value="SDD20084.1"/>
    <property type="molecule type" value="Genomic_DNA"/>
</dbReference>
<organism evidence="9 10">
    <name type="scientific">Belnapia rosea</name>
    <dbReference type="NCBI Taxonomy" id="938405"/>
    <lineage>
        <taxon>Bacteria</taxon>
        <taxon>Pseudomonadati</taxon>
        <taxon>Pseudomonadota</taxon>
        <taxon>Alphaproteobacteria</taxon>
        <taxon>Acetobacterales</taxon>
        <taxon>Roseomonadaceae</taxon>
        <taxon>Belnapia</taxon>
    </lineage>
</organism>
<evidence type="ECO:0000259" key="8">
    <source>
        <dbReference type="PROSITE" id="PS50156"/>
    </source>
</evidence>
<dbReference type="STRING" id="938405.SAMN02927895_02411"/>
<evidence type="ECO:0000313" key="10">
    <source>
        <dbReference type="Proteomes" id="UP000198925"/>
    </source>
</evidence>
<feature type="domain" description="SSD" evidence="8">
    <location>
        <begin position="282"/>
        <end position="408"/>
    </location>
</feature>
<feature type="signal peptide" evidence="7">
    <location>
        <begin position="1"/>
        <end position="22"/>
    </location>
</feature>
<keyword evidence="5 6" id="KW-0472">Membrane</keyword>
<comment type="subcellular location">
    <subcellularLocation>
        <location evidence="1">Cell membrane</location>
        <topology evidence="1">Multi-pass membrane protein</topology>
    </subcellularLocation>
</comment>
<dbReference type="AlphaFoldDB" id="A0A1G6STY0"/>
<feature type="transmembrane region" description="Helical" evidence="6">
    <location>
        <begin position="352"/>
        <end position="373"/>
    </location>
</feature>
<feature type="transmembrane region" description="Helical" evidence="6">
    <location>
        <begin position="723"/>
        <end position="744"/>
    </location>
</feature>
<dbReference type="PROSITE" id="PS50156">
    <property type="entry name" value="SSD"/>
    <property type="match status" value="1"/>
</dbReference>
<dbReference type="Gene3D" id="1.20.1640.10">
    <property type="entry name" value="Multidrug efflux transporter AcrB transmembrane domain"/>
    <property type="match status" value="2"/>
</dbReference>
<feature type="transmembrane region" description="Helical" evidence="6">
    <location>
        <begin position="283"/>
        <end position="304"/>
    </location>
</feature>
<proteinExistence type="predicted"/>
<feature type="transmembrane region" description="Helical" evidence="6">
    <location>
        <begin position="694"/>
        <end position="716"/>
    </location>
</feature>
<dbReference type="Proteomes" id="UP000198925">
    <property type="component" value="Unassembled WGS sequence"/>
</dbReference>
<evidence type="ECO:0000256" key="2">
    <source>
        <dbReference type="ARBA" id="ARBA00022475"/>
    </source>
</evidence>
<reference evidence="9 10" key="1">
    <citation type="submission" date="2016-10" db="EMBL/GenBank/DDBJ databases">
        <authorList>
            <person name="de Groot N.N."/>
        </authorList>
    </citation>
    <scope>NUCLEOTIDE SEQUENCE [LARGE SCALE GENOMIC DNA]</scope>
    <source>
        <strain evidence="9 10">CPCC 100156</strain>
    </source>
</reference>
<keyword evidence="7" id="KW-0732">Signal</keyword>
<evidence type="ECO:0000256" key="7">
    <source>
        <dbReference type="SAM" id="SignalP"/>
    </source>
</evidence>
<dbReference type="PANTHER" id="PTHR33406">
    <property type="entry name" value="MEMBRANE PROTEIN MJ1562-RELATED"/>
    <property type="match status" value="1"/>
</dbReference>
<feature type="transmembrane region" description="Helical" evidence="6">
    <location>
        <begin position="750"/>
        <end position="774"/>
    </location>
</feature>
<dbReference type="InterPro" id="IPR017841">
    <property type="entry name" value="Hopanoid_biosynth_HpnN"/>
</dbReference>
<dbReference type="SUPFAM" id="SSF82866">
    <property type="entry name" value="Multidrug efflux transporter AcrB transmembrane domain"/>
    <property type="match status" value="2"/>
</dbReference>
<feature type="chain" id="PRO_5011786713" description="SSD domain-containing protein" evidence="7">
    <location>
        <begin position="23"/>
        <end position="855"/>
    </location>
</feature>
<dbReference type="NCBIfam" id="TIGR03480">
    <property type="entry name" value="HpnN"/>
    <property type="match status" value="1"/>
</dbReference>
<accession>A0A1G6STY0</accession>
<dbReference type="Pfam" id="PF03176">
    <property type="entry name" value="MMPL"/>
    <property type="match status" value="2"/>
</dbReference>
<gene>
    <name evidence="9" type="ORF">SAMN04487779_1005151</name>
</gene>
<keyword evidence="10" id="KW-1185">Reference proteome</keyword>
<evidence type="ECO:0000256" key="1">
    <source>
        <dbReference type="ARBA" id="ARBA00004651"/>
    </source>
</evidence>
<sequence length="855" mass="89790">MVLLLALALGAAALLHTTRNFAMTADTTELISPDLDWRRQRAAFSLAFPQYTDSILVVIDAATPEQAEAAAAMLAARLQVEPRHVRRAWLPEGGPFFERYGLLLLPLPEVQAVLERLIAAQAFLGPLAADPGLRGVLTTVSTMLEGIRRGDANLGEIRPVMTALAGAFEAAAEGRPAHFSWRRLMAGEPSKPGDARRFVLVQPVLDFGALEPGAAVSAAIRAAAQELGLQPTRGVTVRLTGAVPLADEEFATLAQDAVPMTTAMLLALLGILWLAVRSTRYVFAILATTLLGLVLTTGLGLLVIGRFNLISVAFIPLFVGLGIDFAIQVAVRSQAERRAHPQMEQALAAAGAGLGGSLALAAAAVAAGFFAFLPTSYVGVSELGAIAGLGMGIAFVMSLTVLPALLVLLRPKADRGAAPGSSLLEPAEAAVRRHRAWVLRAGGLAAIASVALLPWLRFDFDPLHLRNPQAESMATLADLLADPDRTPNTIDILAPSLAEADALARRTGALQEVSRAMTLSSFIPSEQTEKLVLVEDAAMLLGPTLEPGLRPPAPSDAELVQQLRKTARDLRDVTDAPDQPASAEAGRLAAALDQLAGGPASVRAAAEAAVTEPLTVLLQQVASLLRAGPVSREMLPPNLVADWITSDGRARILVFPRGKTDDNAHLRRFSEAVQSIAPAATGTPIIIREAGDSIVLAFLQASALSALSIAVLLGVALRRATDVVLAMLPMLLSGLLTLGSCVLLDEPLNFANIIALPLLLGMGVAFNIYFVSAWRAGENELVHASLMRAVVFSALTTATAFGALWISSHPGTASMGRLLMIALGWELAVTLLFRPALLAQLPAGGALVLRSDRAL</sequence>
<evidence type="ECO:0000256" key="3">
    <source>
        <dbReference type="ARBA" id="ARBA00022692"/>
    </source>
</evidence>
<feature type="transmembrane region" description="Helical" evidence="6">
    <location>
        <begin position="257"/>
        <end position="276"/>
    </location>
</feature>
<evidence type="ECO:0000256" key="5">
    <source>
        <dbReference type="ARBA" id="ARBA00023136"/>
    </source>
</evidence>
<evidence type="ECO:0000256" key="6">
    <source>
        <dbReference type="SAM" id="Phobius"/>
    </source>
</evidence>
<feature type="transmembrane region" description="Helical" evidence="6">
    <location>
        <begin position="437"/>
        <end position="456"/>
    </location>
</feature>
<keyword evidence="4 6" id="KW-1133">Transmembrane helix</keyword>
<feature type="transmembrane region" description="Helical" evidence="6">
    <location>
        <begin position="385"/>
        <end position="409"/>
    </location>
</feature>
<feature type="transmembrane region" description="Helical" evidence="6">
    <location>
        <begin position="310"/>
        <end position="331"/>
    </location>
</feature>
<name>A0A1G6STY0_9PROT</name>
<protein>
    <recommendedName>
        <fullName evidence="8">SSD domain-containing protein</fullName>
    </recommendedName>
</protein>
<evidence type="ECO:0000313" key="9">
    <source>
        <dbReference type="EMBL" id="SDD20084.1"/>
    </source>
</evidence>
<feature type="transmembrane region" description="Helical" evidence="6">
    <location>
        <begin position="827"/>
        <end position="849"/>
    </location>
</feature>
<keyword evidence="3 6" id="KW-0812">Transmembrane</keyword>
<keyword evidence="2" id="KW-1003">Cell membrane</keyword>
<dbReference type="GO" id="GO:0005886">
    <property type="term" value="C:plasma membrane"/>
    <property type="evidence" value="ECO:0007669"/>
    <property type="project" value="UniProtKB-SubCell"/>
</dbReference>
<dbReference type="PANTHER" id="PTHR33406:SF13">
    <property type="entry name" value="MEMBRANE PROTEIN YDFJ"/>
    <property type="match status" value="1"/>
</dbReference>
<feature type="transmembrane region" description="Helical" evidence="6">
    <location>
        <begin position="786"/>
        <end position="807"/>
    </location>
</feature>
<dbReference type="InterPro" id="IPR050545">
    <property type="entry name" value="Mycobact_MmpL"/>
</dbReference>
<evidence type="ECO:0000256" key="4">
    <source>
        <dbReference type="ARBA" id="ARBA00022989"/>
    </source>
</evidence>
<dbReference type="InterPro" id="IPR004869">
    <property type="entry name" value="MMPL_dom"/>
</dbReference>
<dbReference type="InterPro" id="IPR000731">
    <property type="entry name" value="SSD"/>
</dbReference>